<reference evidence="1 2" key="1">
    <citation type="submission" date="2012-09" db="EMBL/GenBank/DDBJ databases">
        <title>The Genome Sequence of Massilia timonae CCUG 45783.</title>
        <authorList>
            <consortium name="The Broad Institute Genome Sequencing Platform"/>
            <person name="Earl A."/>
            <person name="Ward D."/>
            <person name="Feldgarden M."/>
            <person name="Gevers D."/>
            <person name="Huys G."/>
            <person name="Walker B."/>
            <person name="Young S.K."/>
            <person name="Zeng Q."/>
            <person name="Gargeya S."/>
            <person name="Fitzgerald M."/>
            <person name="Haas B."/>
            <person name="Abouelleil A."/>
            <person name="Alvarado L."/>
            <person name="Arachchi H.M."/>
            <person name="Berlin A.M."/>
            <person name="Chapman S.B."/>
            <person name="Goldberg J."/>
            <person name="Griggs A."/>
            <person name="Gujja S."/>
            <person name="Hansen M."/>
            <person name="Howarth C."/>
            <person name="Imamovic A."/>
            <person name="Larimer J."/>
            <person name="McCowen C."/>
            <person name="Montmayeur A."/>
            <person name="Murphy C."/>
            <person name="Neiman D."/>
            <person name="Pearson M."/>
            <person name="Priest M."/>
            <person name="Roberts A."/>
            <person name="Saif S."/>
            <person name="Shea T."/>
            <person name="Sisk P."/>
            <person name="Sykes S."/>
            <person name="Wortman J."/>
            <person name="Nusbaum C."/>
            <person name="Birren B."/>
        </authorList>
    </citation>
    <scope>NUCLEOTIDE SEQUENCE [LARGE SCALE GENOMIC DNA]</scope>
    <source>
        <strain evidence="1 2">CCUG 45783</strain>
    </source>
</reference>
<accession>K9DU90</accession>
<dbReference type="EMBL" id="AGZI01000028">
    <property type="protein sequence ID" value="EKU82277.1"/>
    <property type="molecule type" value="Genomic_DNA"/>
</dbReference>
<sequence length="139" mass="15316">MASIKQTPSGAFQLCVKNKLLPKTLWATFDTRDAAEQYGAQLEGLLKQGIVPSSLLEREPPKPQNWTIGRCIAEYQKHNAVPESDVKLLDTVRPKLALLATGALNYDWAESWVVSMKRVDHLAPSVSSGCKLIQAAIEN</sequence>
<gene>
    <name evidence="1" type="ORF">HMPREF9710_02473</name>
</gene>
<dbReference type="HOGENOM" id="CLU_1842746_0_0_4"/>
<keyword evidence="2" id="KW-1185">Reference proteome</keyword>
<organism evidence="1 2">
    <name type="scientific">Massilia timonae CCUG 45783</name>
    <dbReference type="NCBI Taxonomy" id="883126"/>
    <lineage>
        <taxon>Bacteria</taxon>
        <taxon>Pseudomonadati</taxon>
        <taxon>Pseudomonadota</taxon>
        <taxon>Betaproteobacteria</taxon>
        <taxon>Burkholderiales</taxon>
        <taxon>Oxalobacteraceae</taxon>
        <taxon>Telluria group</taxon>
        <taxon>Massilia</taxon>
    </lineage>
</organism>
<evidence type="ECO:0000313" key="1">
    <source>
        <dbReference type="EMBL" id="EKU82277.1"/>
    </source>
</evidence>
<dbReference type="AlphaFoldDB" id="K9DU90"/>
<dbReference type="RefSeq" id="WP_005666838.1">
    <property type="nucleotide sequence ID" value="NZ_JH992923.1"/>
</dbReference>
<comment type="caution">
    <text evidence="1">The sequence shown here is derived from an EMBL/GenBank/DDBJ whole genome shotgun (WGS) entry which is preliminary data.</text>
</comment>
<dbReference type="OrthoDB" id="662444at2"/>
<evidence type="ECO:0000313" key="2">
    <source>
        <dbReference type="Proteomes" id="UP000009874"/>
    </source>
</evidence>
<proteinExistence type="predicted"/>
<protein>
    <submittedName>
        <fullName evidence="1">Uncharacterized protein</fullName>
    </submittedName>
</protein>
<name>K9DU90_9BURK</name>
<dbReference type="Proteomes" id="UP000009874">
    <property type="component" value="Unassembled WGS sequence"/>
</dbReference>